<evidence type="ECO:0000313" key="2">
    <source>
        <dbReference type="WBParaSite" id="nRc.2.0.1.t10818-RA"/>
    </source>
</evidence>
<accession>A0A915IAL7</accession>
<proteinExistence type="predicted"/>
<reference evidence="2" key="1">
    <citation type="submission" date="2022-11" db="UniProtKB">
        <authorList>
            <consortium name="WormBaseParasite"/>
        </authorList>
    </citation>
    <scope>IDENTIFICATION</scope>
</reference>
<dbReference type="WBParaSite" id="nRc.2.0.1.t10818-RA">
    <property type="protein sequence ID" value="nRc.2.0.1.t10818-RA"/>
    <property type="gene ID" value="nRc.2.0.1.g10818"/>
</dbReference>
<dbReference type="Proteomes" id="UP000887565">
    <property type="component" value="Unplaced"/>
</dbReference>
<organism evidence="1 2">
    <name type="scientific">Romanomermis culicivorax</name>
    <name type="common">Nematode worm</name>
    <dbReference type="NCBI Taxonomy" id="13658"/>
    <lineage>
        <taxon>Eukaryota</taxon>
        <taxon>Metazoa</taxon>
        <taxon>Ecdysozoa</taxon>
        <taxon>Nematoda</taxon>
        <taxon>Enoplea</taxon>
        <taxon>Dorylaimia</taxon>
        <taxon>Mermithida</taxon>
        <taxon>Mermithoidea</taxon>
        <taxon>Mermithidae</taxon>
        <taxon>Romanomermis</taxon>
    </lineage>
</organism>
<evidence type="ECO:0000313" key="1">
    <source>
        <dbReference type="Proteomes" id="UP000887565"/>
    </source>
</evidence>
<protein>
    <submittedName>
        <fullName evidence="2">Uncharacterized protein</fullName>
    </submittedName>
</protein>
<dbReference type="AlphaFoldDB" id="A0A915IAL7"/>
<keyword evidence="1" id="KW-1185">Reference proteome</keyword>
<sequence>MLCSIAPSCPEIQSSWQMQDTDVDIFRKRAIHCSAKKVKAISAMIIFSPSWEAKMQTFFNHAPLCYKGLFPDIRDAVKFREFVTLEDAFKASRYIESQIMRDELQNSHSTNLDCNTLERNTIQFPREMMATQFKDLVGGVAGAVVQQQYSRPTFYPLKPNGKYCPCDYCGDPASQQLCELQSEMQDLESESSPWTAGLTMLCEYHDFGIARKCYVESIAGVKQPCILKMF</sequence>
<name>A0A915IAL7_ROMCU</name>